<gene>
    <name evidence="1" type="ORF">CCMP2556_LOCUS25969</name>
</gene>
<evidence type="ECO:0000313" key="2">
    <source>
        <dbReference type="Proteomes" id="UP001642484"/>
    </source>
</evidence>
<sequence>MSLRLLARELHSKSVVVLWRPCVRHVCIIPWSSLEAPQDWGKDTISITRAAYADCPLAQITPTRRGTVIETVARRFFARLYPGSRVEDPIPGHRCDGRRRALHCAEYDWLFDGRRTQCKSAQMCWSESKGTWRANFCGIKLHAFDDLVLVLYSPSGLHLYTHDCKSRLSTRGVATAHSGLGLNMYSARGMVDWREAEGVLLKKLRQCGLFITQLKTSNELVVAAVQQHTEQLSLKLQRDAFAQHPLSHMTPAARGILLQHVVEEVDLLSHPGSAHAGSTVYNSPCDWHRDGLRFECKSSRPMWSHDSWNCLFDGVKFGQFDCLYLALDSPHALHIFRFAGSKWISSNGMAEQARGKQIRVHGPAKETNVSVAVDVITQKLLSSGSEHVASVVW</sequence>
<accession>A0ABP0MLT7</accession>
<dbReference type="EMBL" id="CAXAMN010017779">
    <property type="protein sequence ID" value="CAK9051080.1"/>
    <property type="molecule type" value="Genomic_DNA"/>
</dbReference>
<dbReference type="Proteomes" id="UP001642484">
    <property type="component" value="Unassembled WGS sequence"/>
</dbReference>
<protein>
    <submittedName>
        <fullName evidence="1">Uncharacterized protein</fullName>
    </submittedName>
</protein>
<name>A0ABP0MLT7_9DINO</name>
<comment type="caution">
    <text evidence="1">The sequence shown here is derived from an EMBL/GenBank/DDBJ whole genome shotgun (WGS) entry which is preliminary data.</text>
</comment>
<reference evidence="1 2" key="1">
    <citation type="submission" date="2024-02" db="EMBL/GenBank/DDBJ databases">
        <authorList>
            <person name="Chen Y."/>
            <person name="Shah S."/>
            <person name="Dougan E. K."/>
            <person name="Thang M."/>
            <person name="Chan C."/>
        </authorList>
    </citation>
    <scope>NUCLEOTIDE SEQUENCE [LARGE SCALE GENOMIC DNA]</scope>
</reference>
<proteinExistence type="predicted"/>
<evidence type="ECO:0000313" key="1">
    <source>
        <dbReference type="EMBL" id="CAK9051080.1"/>
    </source>
</evidence>
<organism evidence="1 2">
    <name type="scientific">Durusdinium trenchii</name>
    <dbReference type="NCBI Taxonomy" id="1381693"/>
    <lineage>
        <taxon>Eukaryota</taxon>
        <taxon>Sar</taxon>
        <taxon>Alveolata</taxon>
        <taxon>Dinophyceae</taxon>
        <taxon>Suessiales</taxon>
        <taxon>Symbiodiniaceae</taxon>
        <taxon>Durusdinium</taxon>
    </lineage>
</organism>
<keyword evidence="2" id="KW-1185">Reference proteome</keyword>